<accession>A0AAF0I945</accession>
<sequence length="57" mass="6858">MEEHEKFIREHLVALQREYMERAKPWVDQLVQIESMKPVRYLLTLEQAAAMGIYPKL</sequence>
<dbReference type="EMBL" id="OQ622254">
    <property type="protein sequence ID" value="WEM05603.1"/>
    <property type="molecule type" value="Genomic_DNA"/>
</dbReference>
<keyword evidence="2" id="KW-1185">Reference proteome</keyword>
<name>A0AAF0I945_9CAUD</name>
<evidence type="ECO:0000313" key="2">
    <source>
        <dbReference type="Proteomes" id="UP001219920"/>
    </source>
</evidence>
<evidence type="ECO:0000313" key="1">
    <source>
        <dbReference type="EMBL" id="WEM05603.1"/>
    </source>
</evidence>
<protein>
    <submittedName>
        <fullName evidence="1">Uncharacterized protein</fullName>
    </submittedName>
</protein>
<organism evidence="1 2">
    <name type="scientific">Pseudomonas phage vB_PaeM-G11</name>
    <dbReference type="NCBI Taxonomy" id="3034915"/>
    <lineage>
        <taxon>Viruses</taxon>
        <taxon>Duplodnaviria</taxon>
        <taxon>Heunggongvirae</taxon>
        <taxon>Uroviricota</taxon>
        <taxon>Caudoviricetes</taxon>
        <taxon>Autographivirales</taxon>
        <taxon>Autotranscriptaviridae</taxon>
        <taxon>Studiervirinae</taxon>
        <taxon>Gundecimvirus</taxon>
        <taxon>Gundecimvirus MG11</taxon>
    </lineage>
</organism>
<proteinExistence type="predicted"/>
<dbReference type="Proteomes" id="UP001219920">
    <property type="component" value="Segment"/>
</dbReference>
<reference evidence="1" key="1">
    <citation type="submission" date="2023-03" db="EMBL/GenBank/DDBJ databases">
        <title>A Pseudomonas lysogenic bacteriophage crossing the Antarctic and Arctic, representing a new genus of Autographiviridae.</title>
        <authorList>
            <person name="Liu Z."/>
        </authorList>
    </citation>
    <scope>NUCLEOTIDE SEQUENCE</scope>
</reference>